<dbReference type="Gene3D" id="1.10.1040.10">
    <property type="entry name" value="N-(1-d-carboxylethyl)-l-norvaline Dehydrogenase, domain 2"/>
    <property type="match status" value="1"/>
</dbReference>
<dbReference type="GO" id="GO:0008677">
    <property type="term" value="F:2-dehydropantoate 2-reductase activity"/>
    <property type="evidence" value="ECO:0007669"/>
    <property type="project" value="UniProtKB-EC"/>
</dbReference>
<keyword evidence="15" id="KW-1185">Reference proteome</keyword>
<evidence type="ECO:0000313" key="14">
    <source>
        <dbReference type="EMBL" id="MBB6443733.1"/>
    </source>
</evidence>
<dbReference type="RefSeq" id="WP_184521964.1">
    <property type="nucleotide sequence ID" value="NZ_JACHGK010000001.1"/>
</dbReference>
<dbReference type="Proteomes" id="UP000531594">
    <property type="component" value="Unassembled WGS sequence"/>
</dbReference>
<dbReference type="SUPFAM" id="SSF51735">
    <property type="entry name" value="NAD(P)-binding Rossmann-fold domains"/>
    <property type="match status" value="1"/>
</dbReference>
<name>A0A7X0HN45_9BACI</name>
<feature type="domain" description="Ketopantoate reductase C-terminal" evidence="13">
    <location>
        <begin position="174"/>
        <end position="293"/>
    </location>
</feature>
<feature type="domain" description="Ketopantoate reductase N-terminal" evidence="12">
    <location>
        <begin position="3"/>
        <end position="148"/>
    </location>
</feature>
<evidence type="ECO:0000256" key="11">
    <source>
        <dbReference type="RuleBase" id="RU362068"/>
    </source>
</evidence>
<dbReference type="InterPro" id="IPR050838">
    <property type="entry name" value="Ketopantoate_reductase"/>
</dbReference>
<dbReference type="GO" id="GO:0050661">
    <property type="term" value="F:NADP binding"/>
    <property type="evidence" value="ECO:0007669"/>
    <property type="project" value="TreeGrafter"/>
</dbReference>
<evidence type="ECO:0000259" key="13">
    <source>
        <dbReference type="Pfam" id="PF08546"/>
    </source>
</evidence>
<evidence type="ECO:0000259" key="12">
    <source>
        <dbReference type="Pfam" id="PF02558"/>
    </source>
</evidence>
<dbReference type="InterPro" id="IPR003710">
    <property type="entry name" value="ApbA"/>
</dbReference>
<dbReference type="PANTHER" id="PTHR43765:SF2">
    <property type="entry name" value="2-DEHYDROPANTOATE 2-REDUCTASE"/>
    <property type="match status" value="1"/>
</dbReference>
<dbReference type="InterPro" id="IPR013332">
    <property type="entry name" value="KPR_N"/>
</dbReference>
<sequence length="298" mass="33891">MKIGIIGGGSIGLLFACYLSRKQPVCLYVRTNEQKKLLQEKGLIFVRETEEQTNWIEVKLYSEWRGMEDATLIAVKQYQLDNMMGILNKYSNAGKSIVFLQNGMGHIKKLDCLAGNIYVAAVEHGAMRTNGNRVLHTGLGTTKIAPYRQSDPQFLHWLDSEYKDMFPFIMEENYENMLLKKLVANAVINPLTAVLRVKNGEIIENPHYFQMVLLLFSEIEQSLELEDGQAYFKNVRAVCMKTAENQSSMLRDLEEKRPTEVDAILGYILEKAGEREINTPVMKALFHAVKGKECNVEG</sequence>
<dbReference type="InterPro" id="IPR008927">
    <property type="entry name" value="6-PGluconate_DH-like_C_sf"/>
</dbReference>
<dbReference type="AlphaFoldDB" id="A0A7X0HN45"/>
<dbReference type="Gene3D" id="3.40.50.720">
    <property type="entry name" value="NAD(P)-binding Rossmann-like Domain"/>
    <property type="match status" value="1"/>
</dbReference>
<dbReference type="NCBIfam" id="NF005093">
    <property type="entry name" value="PRK06522.2-4"/>
    <property type="match status" value="1"/>
</dbReference>
<dbReference type="GO" id="GO:0005737">
    <property type="term" value="C:cytoplasm"/>
    <property type="evidence" value="ECO:0007669"/>
    <property type="project" value="TreeGrafter"/>
</dbReference>
<dbReference type="NCBIfam" id="TIGR00745">
    <property type="entry name" value="apbA_panE"/>
    <property type="match status" value="1"/>
</dbReference>
<dbReference type="EMBL" id="JACHGK010000001">
    <property type="protein sequence ID" value="MBB6443733.1"/>
    <property type="molecule type" value="Genomic_DNA"/>
</dbReference>
<dbReference type="UniPathway" id="UPA00028">
    <property type="reaction ID" value="UER00004"/>
</dbReference>
<keyword evidence="7 11" id="KW-0521">NADP</keyword>
<evidence type="ECO:0000256" key="10">
    <source>
        <dbReference type="ARBA" id="ARBA00048793"/>
    </source>
</evidence>
<dbReference type="Pfam" id="PF08546">
    <property type="entry name" value="ApbA_C"/>
    <property type="match status" value="1"/>
</dbReference>
<evidence type="ECO:0000256" key="3">
    <source>
        <dbReference type="ARBA" id="ARBA00007870"/>
    </source>
</evidence>
<dbReference type="Pfam" id="PF02558">
    <property type="entry name" value="ApbA"/>
    <property type="match status" value="1"/>
</dbReference>
<dbReference type="InterPro" id="IPR036291">
    <property type="entry name" value="NAD(P)-bd_dom_sf"/>
</dbReference>
<comment type="catalytic activity">
    <reaction evidence="10 11">
        <text>(R)-pantoate + NADP(+) = 2-dehydropantoate + NADPH + H(+)</text>
        <dbReference type="Rhea" id="RHEA:16233"/>
        <dbReference type="ChEBI" id="CHEBI:11561"/>
        <dbReference type="ChEBI" id="CHEBI:15378"/>
        <dbReference type="ChEBI" id="CHEBI:15980"/>
        <dbReference type="ChEBI" id="CHEBI:57783"/>
        <dbReference type="ChEBI" id="CHEBI:58349"/>
        <dbReference type="EC" id="1.1.1.169"/>
    </reaction>
</comment>
<comment type="pathway">
    <text evidence="2 11">Cofactor biosynthesis; (R)-pantothenate biosynthesis; (R)-pantoate from 3-methyl-2-oxobutanoate: step 2/2.</text>
</comment>
<protein>
    <recommendedName>
        <fullName evidence="5 11">2-dehydropantoate 2-reductase</fullName>
        <ecNumber evidence="4 11">1.1.1.169</ecNumber>
    </recommendedName>
    <alternativeName>
        <fullName evidence="9 11">Ketopantoate reductase</fullName>
    </alternativeName>
</protein>
<evidence type="ECO:0000256" key="4">
    <source>
        <dbReference type="ARBA" id="ARBA00013014"/>
    </source>
</evidence>
<evidence type="ECO:0000313" key="15">
    <source>
        <dbReference type="Proteomes" id="UP000531594"/>
    </source>
</evidence>
<dbReference type="PROSITE" id="PS51257">
    <property type="entry name" value="PROKAR_LIPOPROTEIN"/>
    <property type="match status" value="1"/>
</dbReference>
<comment type="similarity">
    <text evidence="3 11">Belongs to the ketopantoate reductase family.</text>
</comment>
<dbReference type="SUPFAM" id="SSF48179">
    <property type="entry name" value="6-phosphogluconate dehydrogenase C-terminal domain-like"/>
    <property type="match status" value="1"/>
</dbReference>
<evidence type="ECO:0000256" key="1">
    <source>
        <dbReference type="ARBA" id="ARBA00002919"/>
    </source>
</evidence>
<dbReference type="PANTHER" id="PTHR43765">
    <property type="entry name" value="2-DEHYDROPANTOATE 2-REDUCTASE-RELATED"/>
    <property type="match status" value="1"/>
</dbReference>
<organism evidence="14 15">
    <name type="scientific">Bacillus benzoevorans</name>
    <dbReference type="NCBI Taxonomy" id="1456"/>
    <lineage>
        <taxon>Bacteria</taxon>
        <taxon>Bacillati</taxon>
        <taxon>Bacillota</taxon>
        <taxon>Bacilli</taxon>
        <taxon>Bacillales</taxon>
        <taxon>Bacillaceae</taxon>
        <taxon>Bacillus</taxon>
    </lineage>
</organism>
<dbReference type="InterPro" id="IPR013328">
    <property type="entry name" value="6PGD_dom2"/>
</dbReference>
<comment type="caution">
    <text evidence="14">The sequence shown here is derived from an EMBL/GenBank/DDBJ whole genome shotgun (WGS) entry which is preliminary data.</text>
</comment>
<evidence type="ECO:0000256" key="5">
    <source>
        <dbReference type="ARBA" id="ARBA00019465"/>
    </source>
</evidence>
<proteinExistence type="inferred from homology"/>
<dbReference type="GO" id="GO:0015940">
    <property type="term" value="P:pantothenate biosynthetic process"/>
    <property type="evidence" value="ECO:0007669"/>
    <property type="project" value="UniProtKB-UniPathway"/>
</dbReference>
<keyword evidence="8 11" id="KW-0560">Oxidoreductase</keyword>
<dbReference type="EC" id="1.1.1.169" evidence="4 11"/>
<keyword evidence="6 11" id="KW-0566">Pantothenate biosynthesis</keyword>
<evidence type="ECO:0000256" key="6">
    <source>
        <dbReference type="ARBA" id="ARBA00022655"/>
    </source>
</evidence>
<evidence type="ECO:0000256" key="8">
    <source>
        <dbReference type="ARBA" id="ARBA00023002"/>
    </source>
</evidence>
<evidence type="ECO:0000256" key="2">
    <source>
        <dbReference type="ARBA" id="ARBA00004994"/>
    </source>
</evidence>
<reference evidence="14 15" key="1">
    <citation type="submission" date="2020-08" db="EMBL/GenBank/DDBJ databases">
        <title>Genomic Encyclopedia of Type Strains, Phase IV (KMG-IV): sequencing the most valuable type-strain genomes for metagenomic binning, comparative biology and taxonomic classification.</title>
        <authorList>
            <person name="Goeker M."/>
        </authorList>
    </citation>
    <scope>NUCLEOTIDE SEQUENCE [LARGE SCALE GENOMIC DNA]</scope>
    <source>
        <strain evidence="14 15">DSM 5391</strain>
    </source>
</reference>
<comment type="function">
    <text evidence="1 11">Catalyzes the NADPH-dependent reduction of ketopantoate into pantoic acid.</text>
</comment>
<accession>A0A7X0HN45</accession>
<dbReference type="InterPro" id="IPR013752">
    <property type="entry name" value="KPA_reductase"/>
</dbReference>
<evidence type="ECO:0000256" key="9">
    <source>
        <dbReference type="ARBA" id="ARBA00032024"/>
    </source>
</evidence>
<gene>
    <name evidence="14" type="ORF">HNR53_000321</name>
</gene>
<evidence type="ECO:0000256" key="7">
    <source>
        <dbReference type="ARBA" id="ARBA00022857"/>
    </source>
</evidence>